<dbReference type="GO" id="GO:0004673">
    <property type="term" value="F:protein histidine kinase activity"/>
    <property type="evidence" value="ECO:0007669"/>
    <property type="project" value="UniProtKB-EC"/>
</dbReference>
<dbReference type="InterPro" id="IPR050736">
    <property type="entry name" value="Sensor_HK_Regulatory"/>
</dbReference>
<dbReference type="EMBL" id="RSCK01000096">
    <property type="protein sequence ID" value="RUT03699.1"/>
    <property type="molecule type" value="Genomic_DNA"/>
</dbReference>
<protein>
    <recommendedName>
        <fullName evidence="2">histidine kinase</fullName>
        <ecNumber evidence="2">2.7.13.3</ecNumber>
    </recommendedName>
</protein>
<dbReference type="Proteomes" id="UP000282574">
    <property type="component" value="Unassembled WGS sequence"/>
</dbReference>
<dbReference type="PANTHER" id="PTHR43711:SF1">
    <property type="entry name" value="HISTIDINE KINASE 1"/>
    <property type="match status" value="1"/>
</dbReference>
<evidence type="ECO:0000256" key="5">
    <source>
        <dbReference type="ARBA" id="ARBA00023012"/>
    </source>
</evidence>
<dbReference type="PRINTS" id="PR00344">
    <property type="entry name" value="BCTRLSENSOR"/>
</dbReference>
<reference evidence="7 8" key="1">
    <citation type="journal article" date="2019" name="Genome Biol. Evol.">
        <title>Day and night: Metabolic profiles and evolutionary relationships of six axenic non-marine cyanobacteria.</title>
        <authorList>
            <person name="Will S.E."/>
            <person name="Henke P."/>
            <person name="Boedeker C."/>
            <person name="Huang S."/>
            <person name="Brinkmann H."/>
            <person name="Rohde M."/>
            <person name="Jarek M."/>
            <person name="Friedl T."/>
            <person name="Seufert S."/>
            <person name="Schumacher M."/>
            <person name="Overmann J."/>
            <person name="Neumann-Schaal M."/>
            <person name="Petersen J."/>
        </authorList>
    </citation>
    <scope>NUCLEOTIDE SEQUENCE [LARGE SCALE GENOMIC DNA]</scope>
    <source>
        <strain evidence="7 8">SAG 39.79</strain>
    </source>
</reference>
<organism evidence="7 8">
    <name type="scientific">Chroococcidiopsis cubana SAG 39.79</name>
    <dbReference type="NCBI Taxonomy" id="388085"/>
    <lineage>
        <taxon>Bacteria</taxon>
        <taxon>Bacillati</taxon>
        <taxon>Cyanobacteriota</taxon>
        <taxon>Cyanophyceae</taxon>
        <taxon>Chroococcidiopsidales</taxon>
        <taxon>Chroococcidiopsidaceae</taxon>
        <taxon>Chroococcidiopsis</taxon>
    </lineage>
</organism>
<dbReference type="InterPro" id="IPR004358">
    <property type="entry name" value="Sig_transdc_His_kin-like_C"/>
</dbReference>
<dbReference type="SUPFAM" id="SSF55874">
    <property type="entry name" value="ATPase domain of HSP90 chaperone/DNA topoisomerase II/histidine kinase"/>
    <property type="match status" value="1"/>
</dbReference>
<dbReference type="GO" id="GO:0000160">
    <property type="term" value="P:phosphorelay signal transduction system"/>
    <property type="evidence" value="ECO:0007669"/>
    <property type="project" value="UniProtKB-KW"/>
</dbReference>
<feature type="domain" description="Histidine kinase" evidence="6">
    <location>
        <begin position="1"/>
        <end position="98"/>
    </location>
</feature>
<keyword evidence="3" id="KW-0808">Transferase</keyword>
<dbReference type="InterPro" id="IPR003594">
    <property type="entry name" value="HATPase_dom"/>
</dbReference>
<keyword evidence="8" id="KW-1185">Reference proteome</keyword>
<accession>A0AB37UAX5</accession>
<dbReference type="EC" id="2.7.13.3" evidence="2"/>
<gene>
    <name evidence="7" type="ORF">DSM107010_59820</name>
</gene>
<comment type="catalytic activity">
    <reaction evidence="1">
        <text>ATP + protein L-histidine = ADP + protein N-phospho-L-histidine.</text>
        <dbReference type="EC" id="2.7.13.3"/>
    </reaction>
</comment>
<comment type="caution">
    <text evidence="7">The sequence shown here is derived from an EMBL/GenBank/DDBJ whole genome shotgun (WGS) entry which is preliminary data.</text>
</comment>
<evidence type="ECO:0000313" key="8">
    <source>
        <dbReference type="Proteomes" id="UP000282574"/>
    </source>
</evidence>
<dbReference type="PANTHER" id="PTHR43711">
    <property type="entry name" value="TWO-COMPONENT HISTIDINE KINASE"/>
    <property type="match status" value="1"/>
</dbReference>
<evidence type="ECO:0000256" key="3">
    <source>
        <dbReference type="ARBA" id="ARBA00022679"/>
    </source>
</evidence>
<evidence type="ECO:0000256" key="1">
    <source>
        <dbReference type="ARBA" id="ARBA00000085"/>
    </source>
</evidence>
<dbReference type="AlphaFoldDB" id="A0AB37UAX5"/>
<sequence length="100" mass="10952">MSNILDNAIRHTPEQTRIDLRLKVIGNSAWIEIADTGRGIPSDLLEHIFERFHSGQQQGTGLGLAIARAIVEAHGGTIMAFNQPRGGACFIVELPLYSEE</sequence>
<evidence type="ECO:0000313" key="7">
    <source>
        <dbReference type="EMBL" id="RUT03699.1"/>
    </source>
</evidence>
<dbReference type="SMART" id="SM00387">
    <property type="entry name" value="HATPase_c"/>
    <property type="match status" value="1"/>
</dbReference>
<evidence type="ECO:0000256" key="4">
    <source>
        <dbReference type="ARBA" id="ARBA00022777"/>
    </source>
</evidence>
<dbReference type="Gene3D" id="3.30.565.10">
    <property type="entry name" value="Histidine kinase-like ATPase, C-terminal domain"/>
    <property type="match status" value="1"/>
</dbReference>
<keyword evidence="5" id="KW-0902">Two-component regulatory system</keyword>
<proteinExistence type="predicted"/>
<evidence type="ECO:0000259" key="6">
    <source>
        <dbReference type="PROSITE" id="PS50109"/>
    </source>
</evidence>
<dbReference type="PROSITE" id="PS50109">
    <property type="entry name" value="HIS_KIN"/>
    <property type="match status" value="1"/>
</dbReference>
<keyword evidence="4" id="KW-0418">Kinase</keyword>
<dbReference type="CDD" id="cd00075">
    <property type="entry name" value="HATPase"/>
    <property type="match status" value="1"/>
</dbReference>
<dbReference type="InterPro" id="IPR005467">
    <property type="entry name" value="His_kinase_dom"/>
</dbReference>
<dbReference type="Pfam" id="PF02518">
    <property type="entry name" value="HATPase_c"/>
    <property type="match status" value="1"/>
</dbReference>
<dbReference type="InterPro" id="IPR036890">
    <property type="entry name" value="HATPase_C_sf"/>
</dbReference>
<name>A0AB37UAX5_9CYAN</name>
<evidence type="ECO:0000256" key="2">
    <source>
        <dbReference type="ARBA" id="ARBA00012438"/>
    </source>
</evidence>